<keyword evidence="1" id="KW-0812">Transmembrane</keyword>
<name>A0A224XVH0_9HEMI</name>
<keyword evidence="1" id="KW-0472">Membrane</keyword>
<sequence length="90" mass="10804">MSQLHLLLFIVLMIFCVSIFLIFLNVVTMMLQMNRRILRLPQNSLQSSVTLTFNSFFCFNFILIIFFLYISSLFRFTCLQKIQLFLCLCW</sequence>
<feature type="transmembrane region" description="Helical" evidence="1">
    <location>
        <begin position="48"/>
        <end position="70"/>
    </location>
</feature>
<evidence type="ECO:0000256" key="1">
    <source>
        <dbReference type="SAM" id="Phobius"/>
    </source>
</evidence>
<keyword evidence="1" id="KW-1133">Transmembrane helix</keyword>
<dbReference type="AlphaFoldDB" id="A0A224XVH0"/>
<evidence type="ECO:0000313" key="2">
    <source>
        <dbReference type="EMBL" id="JAW15164.1"/>
    </source>
</evidence>
<protein>
    <submittedName>
        <fullName evidence="2">Uncharacterized protein</fullName>
    </submittedName>
</protein>
<reference evidence="2" key="1">
    <citation type="journal article" date="2018" name="PLoS Negl. Trop. Dis.">
        <title>An insight into the salivary gland and fat body transcriptome of Panstrongylus lignarius (Hemiptera: Heteroptera), the main vector of Chagas disease in Peru.</title>
        <authorList>
            <person name="Nevoa J.C."/>
            <person name="Mendes M.T."/>
            <person name="da Silva M.V."/>
            <person name="Soares S.C."/>
            <person name="Oliveira C.J.F."/>
            <person name="Ribeiro J.M.C."/>
        </authorList>
    </citation>
    <scope>NUCLEOTIDE SEQUENCE</scope>
</reference>
<organism evidence="2">
    <name type="scientific">Panstrongylus lignarius</name>
    <dbReference type="NCBI Taxonomy" id="156445"/>
    <lineage>
        <taxon>Eukaryota</taxon>
        <taxon>Metazoa</taxon>
        <taxon>Ecdysozoa</taxon>
        <taxon>Arthropoda</taxon>
        <taxon>Hexapoda</taxon>
        <taxon>Insecta</taxon>
        <taxon>Pterygota</taxon>
        <taxon>Neoptera</taxon>
        <taxon>Paraneoptera</taxon>
        <taxon>Hemiptera</taxon>
        <taxon>Heteroptera</taxon>
        <taxon>Panheteroptera</taxon>
        <taxon>Cimicomorpha</taxon>
        <taxon>Reduviidae</taxon>
        <taxon>Triatominae</taxon>
        <taxon>Panstrongylus</taxon>
    </lineage>
</organism>
<feature type="transmembrane region" description="Helical" evidence="1">
    <location>
        <begin position="6"/>
        <end position="27"/>
    </location>
</feature>
<dbReference type="EMBL" id="GFTR01001262">
    <property type="protein sequence ID" value="JAW15164.1"/>
    <property type="molecule type" value="Transcribed_RNA"/>
</dbReference>
<accession>A0A224XVH0</accession>
<proteinExistence type="predicted"/>